<dbReference type="PANTHER" id="PTHR14187">
    <property type="entry name" value="ALPHA KINASE/ELONGATION FACTOR 2 KINASE"/>
    <property type="match status" value="1"/>
</dbReference>
<dbReference type="OrthoDB" id="2963168at2759"/>
<dbReference type="CDD" id="cd10170">
    <property type="entry name" value="ASKHA_NBD_HSP70"/>
    <property type="match status" value="1"/>
</dbReference>
<evidence type="ECO:0008006" key="3">
    <source>
        <dbReference type="Google" id="ProtNLM"/>
    </source>
</evidence>
<dbReference type="Gene3D" id="3.30.420.40">
    <property type="match status" value="1"/>
</dbReference>
<dbReference type="AlphaFoldDB" id="A0A9N9YRX0"/>
<organism evidence="1 2">
    <name type="scientific">Clonostachys rhizophaga</name>
    <dbReference type="NCBI Taxonomy" id="160324"/>
    <lineage>
        <taxon>Eukaryota</taxon>
        <taxon>Fungi</taxon>
        <taxon>Dikarya</taxon>
        <taxon>Ascomycota</taxon>
        <taxon>Pezizomycotina</taxon>
        <taxon>Sordariomycetes</taxon>
        <taxon>Hypocreomycetidae</taxon>
        <taxon>Hypocreales</taxon>
        <taxon>Bionectriaceae</taxon>
        <taxon>Clonostachys</taxon>
    </lineage>
</organism>
<dbReference type="SUPFAM" id="SSF53067">
    <property type="entry name" value="Actin-like ATPase domain"/>
    <property type="match status" value="2"/>
</dbReference>
<dbReference type="InterPro" id="IPR043129">
    <property type="entry name" value="ATPase_NBD"/>
</dbReference>
<protein>
    <recommendedName>
        <fullName evidence="3">Actin-like ATPase domain-containing protein</fullName>
    </recommendedName>
</protein>
<comment type="caution">
    <text evidence="1">The sequence shown here is derived from an EMBL/GenBank/DDBJ whole genome shotgun (WGS) entry which is preliminary data.</text>
</comment>
<proteinExistence type="predicted"/>
<reference evidence="1" key="1">
    <citation type="submission" date="2021-10" db="EMBL/GenBank/DDBJ databases">
        <authorList>
            <person name="Piombo E."/>
        </authorList>
    </citation>
    <scope>NUCLEOTIDE SEQUENCE</scope>
</reference>
<dbReference type="Proteomes" id="UP000696573">
    <property type="component" value="Unassembled WGS sequence"/>
</dbReference>
<keyword evidence="2" id="KW-1185">Reference proteome</keyword>
<gene>
    <name evidence="1" type="ORF">CRHIZ90672A_00002780</name>
</gene>
<name>A0A9N9YRX0_9HYPO</name>
<evidence type="ECO:0000313" key="1">
    <source>
        <dbReference type="EMBL" id="CAH0026679.1"/>
    </source>
</evidence>
<sequence length="618" mass="69021">MPPKRKADLGPVAGRNPTGNCSTYIVIGIDFGTTYSGVAWARDAKPDGLNMVSSFDGPMWTKSHNKQQVPTTISYNSWGRPSAWGYAVPPTQKSLKWFKLLLLDSDHLPDHFRHAPNLIEAQAQMKEMNKSPVDVIADYLRLLWAHSLEQITRAVTTIVMDRVKLKVVVTMPAIWPLYARLRMKEAVKMAGIMDPRCAGETSLSFMSEPEAAALAALADVDEQTIIEEQSDFVVCDAGGGTVDLITYKMIQNDPMIVEECVKGDGNLCGAAVLDERFEQVFRGCLPENAYDQLDVNILARILHIDWEDGMKTSFTGLEFEPYKMFMPSGCGIKGMPDTVNITPYNVREIYEPVAASCAELLSKQMQEIKKARKREPKFIILVGGLGSSRFLHRYLGNAFEDTNIIQAKGDQPMGDGLRNRLTTFALNDRWTAVARGAVIQGLSTTGAPSVMSIKSRIARASYGTTVNIIPWDASMHDSRDRLWCPIQQNFLAVSQTQWFLRIGEQISDEPCKATFWQDFPEPDTEIKTELVYSDAEVPPSRCDDSVKQLCEIKWENIPGFNTLPVWTNTEGQELRQLVYDLQMVSDGVSLDFAIVHKGKRVASKNVSVDFEKVSQPVE</sequence>
<dbReference type="PANTHER" id="PTHR14187:SF5">
    <property type="entry name" value="HEAT SHOCK 70 KDA PROTEIN 12A"/>
    <property type="match status" value="1"/>
</dbReference>
<evidence type="ECO:0000313" key="2">
    <source>
        <dbReference type="Proteomes" id="UP000696573"/>
    </source>
</evidence>
<accession>A0A9N9YRX0</accession>
<dbReference type="EMBL" id="CABFNQ020000725">
    <property type="protein sequence ID" value="CAH0026679.1"/>
    <property type="molecule type" value="Genomic_DNA"/>
</dbReference>